<evidence type="ECO:0000256" key="2">
    <source>
        <dbReference type="SAM" id="SignalP"/>
    </source>
</evidence>
<dbReference type="Proteomes" id="UP000635384">
    <property type="component" value="Unassembled WGS sequence"/>
</dbReference>
<feature type="compositionally biased region" description="Low complexity" evidence="1">
    <location>
        <begin position="104"/>
        <end position="113"/>
    </location>
</feature>
<keyword evidence="4" id="KW-1185">Reference proteome</keyword>
<proteinExistence type="predicted"/>
<feature type="compositionally biased region" description="Basic and acidic residues" evidence="1">
    <location>
        <begin position="43"/>
        <end position="55"/>
    </location>
</feature>
<evidence type="ECO:0000313" key="3">
    <source>
        <dbReference type="EMBL" id="MBD2842208.1"/>
    </source>
</evidence>
<accession>A0ABR8KSZ5</accession>
<reference evidence="3 4" key="1">
    <citation type="submission" date="2020-09" db="EMBL/GenBank/DDBJ databases">
        <authorList>
            <person name="Yoon J.-W."/>
        </authorList>
    </citation>
    <scope>NUCLEOTIDE SEQUENCE [LARGE SCALE GENOMIC DNA]</scope>
    <source>
        <strain evidence="3 4">KMU-140</strain>
    </source>
</reference>
<feature type="region of interest" description="Disordered" evidence="1">
    <location>
        <begin position="31"/>
        <end position="183"/>
    </location>
</feature>
<gene>
    <name evidence="3" type="ORF">IB285_08060</name>
</gene>
<feature type="compositionally biased region" description="Polar residues" evidence="1">
    <location>
        <begin position="129"/>
        <end position="144"/>
    </location>
</feature>
<dbReference type="RefSeq" id="WP_190787691.1">
    <property type="nucleotide sequence ID" value="NZ_JACXLC010000001.1"/>
</dbReference>
<feature type="signal peptide" evidence="2">
    <location>
        <begin position="1"/>
        <end position="21"/>
    </location>
</feature>
<protein>
    <submittedName>
        <fullName evidence="3">Uncharacterized protein</fullName>
    </submittedName>
</protein>
<organism evidence="3 4">
    <name type="scientific">Erythrobacter rubeus</name>
    <dbReference type="NCBI Taxonomy" id="2760803"/>
    <lineage>
        <taxon>Bacteria</taxon>
        <taxon>Pseudomonadati</taxon>
        <taxon>Pseudomonadota</taxon>
        <taxon>Alphaproteobacteria</taxon>
        <taxon>Sphingomonadales</taxon>
        <taxon>Erythrobacteraceae</taxon>
        <taxon>Erythrobacter/Porphyrobacter group</taxon>
        <taxon>Erythrobacter</taxon>
    </lineage>
</organism>
<comment type="caution">
    <text evidence="3">The sequence shown here is derived from an EMBL/GenBank/DDBJ whole genome shotgun (WGS) entry which is preliminary data.</text>
</comment>
<evidence type="ECO:0000256" key="1">
    <source>
        <dbReference type="SAM" id="MobiDB-lite"/>
    </source>
</evidence>
<name>A0ABR8KSZ5_9SPHN</name>
<evidence type="ECO:0000313" key="4">
    <source>
        <dbReference type="Proteomes" id="UP000635384"/>
    </source>
</evidence>
<feature type="compositionally biased region" description="Polar residues" evidence="1">
    <location>
        <begin position="81"/>
        <end position="93"/>
    </location>
</feature>
<keyword evidence="2" id="KW-0732">Signal</keyword>
<feature type="chain" id="PRO_5045957496" evidence="2">
    <location>
        <begin position="22"/>
        <end position="183"/>
    </location>
</feature>
<sequence>MRKTLTIAVLAALTSSGAALAQEQTRTKTFDGPNVSATQTTTVDRETGTIDRDRTVTNNNTGNTASSTLDRQRTDTGAVVSRSQTGPAGNTRSLEGERVRTDNGSTFTGTATGRRGGTYGLAGSRSRDGQGNSSASQRVTNSAGETVFSRDRTTTRSNGQVNRSVDRSRKAGATRPPRARRPR</sequence>
<dbReference type="EMBL" id="JACXLC010000001">
    <property type="protein sequence ID" value="MBD2842208.1"/>
    <property type="molecule type" value="Genomic_DNA"/>
</dbReference>